<evidence type="ECO:0000256" key="1">
    <source>
        <dbReference type="SAM" id="MobiDB-lite"/>
    </source>
</evidence>
<dbReference type="KEGG" id="bgo:BM43_686"/>
<feature type="compositionally biased region" description="Polar residues" evidence="1">
    <location>
        <begin position="118"/>
        <end position="128"/>
    </location>
</feature>
<evidence type="ECO:0000256" key="2">
    <source>
        <dbReference type="SAM" id="Phobius"/>
    </source>
</evidence>
<keyword evidence="2" id="KW-0472">Membrane</keyword>
<keyword evidence="2" id="KW-0812">Transmembrane</keyword>
<evidence type="ECO:0000313" key="4">
    <source>
        <dbReference type="Proteomes" id="UP000029590"/>
    </source>
</evidence>
<gene>
    <name evidence="3" type="ORF">DM48_4958</name>
</gene>
<keyword evidence="2" id="KW-1133">Transmembrane helix</keyword>
<protein>
    <submittedName>
        <fullName evidence="3">Uncharacterized protein</fullName>
    </submittedName>
</protein>
<dbReference type="Proteomes" id="UP000029590">
    <property type="component" value="Unassembled WGS sequence"/>
</dbReference>
<proteinExistence type="predicted"/>
<accession>A0AAW3FAC9</accession>
<evidence type="ECO:0000313" key="3">
    <source>
        <dbReference type="EMBL" id="KGC17528.1"/>
    </source>
</evidence>
<name>A0AAW3FAC9_BURGA</name>
<reference evidence="3 4" key="1">
    <citation type="submission" date="2014-04" db="EMBL/GenBank/DDBJ databases">
        <authorList>
            <person name="Bishop-Lilly K.A."/>
            <person name="Broomall S.M."/>
            <person name="Chain P.S."/>
            <person name="Chertkov O."/>
            <person name="Coyne S.R."/>
            <person name="Daligault H.E."/>
            <person name="Davenport K.W."/>
            <person name="Erkkila T."/>
            <person name="Frey K.G."/>
            <person name="Gibbons H.S."/>
            <person name="Gu W."/>
            <person name="Jaissle J."/>
            <person name="Johnson S.L."/>
            <person name="Koroleva G.I."/>
            <person name="Ladner J.T."/>
            <person name="Lo C.-C."/>
            <person name="Minogue T.D."/>
            <person name="Munk C."/>
            <person name="Palacios G.F."/>
            <person name="Redden C.L."/>
            <person name="Rosenzweig C.N."/>
            <person name="Scholz M.B."/>
            <person name="Teshima H."/>
            <person name="Xu Y."/>
        </authorList>
    </citation>
    <scope>NUCLEOTIDE SEQUENCE [LARGE SCALE GENOMIC DNA]</scope>
    <source>
        <strain evidence="4">gladioli</strain>
    </source>
</reference>
<organism evidence="3 4">
    <name type="scientific">Burkholderia gladioli</name>
    <name type="common">Pseudomonas marginata</name>
    <name type="synonym">Phytomonas marginata</name>
    <dbReference type="NCBI Taxonomy" id="28095"/>
    <lineage>
        <taxon>Bacteria</taxon>
        <taxon>Pseudomonadati</taxon>
        <taxon>Pseudomonadota</taxon>
        <taxon>Betaproteobacteria</taxon>
        <taxon>Burkholderiales</taxon>
        <taxon>Burkholderiaceae</taxon>
        <taxon>Burkholderia</taxon>
    </lineage>
</organism>
<comment type="caution">
    <text evidence="3">The sequence shown here is derived from an EMBL/GenBank/DDBJ whole genome shotgun (WGS) entry which is preliminary data.</text>
</comment>
<feature type="region of interest" description="Disordered" evidence="1">
    <location>
        <begin position="104"/>
        <end position="128"/>
    </location>
</feature>
<dbReference type="AlphaFoldDB" id="A0AAW3FAC9"/>
<dbReference type="EMBL" id="JPGG01000015">
    <property type="protein sequence ID" value="KGC17528.1"/>
    <property type="molecule type" value="Genomic_DNA"/>
</dbReference>
<feature type="transmembrane region" description="Helical" evidence="2">
    <location>
        <begin position="248"/>
        <end position="269"/>
    </location>
</feature>
<feature type="region of interest" description="Disordered" evidence="1">
    <location>
        <begin position="287"/>
        <end position="371"/>
    </location>
</feature>
<sequence length="424" mass="46573">MPPRFEARSNQGACASFCMNGAAPAALYRLPMQARRGFRSDALHALSNRETGSIATPPHHIDVRRCHVDSCFFCSRIEPVSLDRIWHPPPEYLTYQIDRLPASVQNRPVPSRDRHPARSNTSASMSQPSFLTVEGELARPSLLPLLGLPFGREWTIGKSASPCPLGYCATLWTYCIDVMAPHPSCRWGATTCESADPIDVAIAHIPSSRGRSPIRLTPKRREATASLGSITSRISLIKLMPRPRYRPIAVSAVAGMAIVLACLMIGSPYRRTQPPEAVAADTISPAQAAPATTTTSNHAAKPRQPASPTVIAQVPRATNPNHVARSDRRKNAVTKMSRREENKTRTYKASAMKPSSPDTTRRHAKPQRASIKPRIATAEEAAILEASPINALPVEPRAAAPLPQIDWMPLMKHRRLTEDKRFSR</sequence>